<feature type="signal peptide" evidence="10">
    <location>
        <begin position="1"/>
        <end position="22"/>
    </location>
</feature>
<comment type="subcellular location">
    <subcellularLocation>
        <location evidence="2">Secreted</location>
    </subcellularLocation>
</comment>
<dbReference type="Proteomes" id="UP001497497">
    <property type="component" value="Unassembled WGS sequence"/>
</dbReference>
<dbReference type="SUPFAM" id="SSF51556">
    <property type="entry name" value="Metallo-dependent hydrolases"/>
    <property type="match status" value="1"/>
</dbReference>
<evidence type="ECO:0000256" key="10">
    <source>
        <dbReference type="SAM" id="SignalP"/>
    </source>
</evidence>
<dbReference type="NCBIfam" id="TIGR01431">
    <property type="entry name" value="adm_rel"/>
    <property type="match status" value="1"/>
</dbReference>
<proteinExistence type="inferred from homology"/>
<dbReference type="EMBL" id="CAXITT010000030">
    <property type="protein sequence ID" value="CAL1528309.1"/>
    <property type="molecule type" value="Genomic_DNA"/>
</dbReference>
<evidence type="ECO:0000256" key="6">
    <source>
        <dbReference type="ARBA" id="ARBA00022723"/>
    </source>
</evidence>
<comment type="similarity">
    <text evidence="3">Belongs to the metallo-dependent hydrolases superfamily. Adenosine and AMP deaminases family. ADGF subfamily.</text>
</comment>
<evidence type="ECO:0000313" key="13">
    <source>
        <dbReference type="EMBL" id="CAL1528309.1"/>
    </source>
</evidence>
<dbReference type="GO" id="GO:0004000">
    <property type="term" value="F:adenosine deaminase activity"/>
    <property type="evidence" value="ECO:0007669"/>
    <property type="project" value="InterPro"/>
</dbReference>
<dbReference type="FunFam" id="3.20.20.140:FF:000017">
    <property type="entry name" value="Adenosine deaminase 2"/>
    <property type="match status" value="1"/>
</dbReference>
<keyword evidence="5" id="KW-0964">Secreted</keyword>
<dbReference type="InterPro" id="IPR001365">
    <property type="entry name" value="A_deaminase_dom"/>
</dbReference>
<evidence type="ECO:0000256" key="8">
    <source>
        <dbReference type="ARBA" id="ARBA00022801"/>
    </source>
</evidence>
<gene>
    <name evidence="13" type="ORF">GSLYS_00002479001</name>
</gene>
<keyword evidence="14" id="KW-1185">Reference proteome</keyword>
<dbReference type="Pfam" id="PF00962">
    <property type="entry name" value="A_deaminase"/>
    <property type="match status" value="1"/>
</dbReference>
<dbReference type="InterPro" id="IPR006331">
    <property type="entry name" value="ADGF"/>
</dbReference>
<protein>
    <recommendedName>
        <fullName evidence="4">adenosine deaminase</fullName>
        <ecNumber evidence="4">3.5.4.4</ecNumber>
    </recommendedName>
</protein>
<accession>A0AAV2H767</accession>
<keyword evidence="7 10" id="KW-0732">Signal</keyword>
<keyword evidence="8" id="KW-0378">Hydrolase</keyword>
<dbReference type="Pfam" id="PF08451">
    <property type="entry name" value="A_deaminase_N"/>
    <property type="match status" value="1"/>
</dbReference>
<evidence type="ECO:0000256" key="5">
    <source>
        <dbReference type="ARBA" id="ARBA00022525"/>
    </source>
</evidence>
<comment type="cofactor">
    <cofactor evidence="1">
        <name>Zn(2+)</name>
        <dbReference type="ChEBI" id="CHEBI:29105"/>
    </cofactor>
</comment>
<feature type="domain" description="Adenosine deaminase" evidence="11">
    <location>
        <begin position="221"/>
        <end position="525"/>
    </location>
</feature>
<evidence type="ECO:0000256" key="4">
    <source>
        <dbReference type="ARBA" id="ARBA00012784"/>
    </source>
</evidence>
<comment type="catalytic activity">
    <reaction evidence="9">
        <text>adenosine + H2O + H(+) = inosine + NH4(+)</text>
        <dbReference type="Rhea" id="RHEA:24408"/>
        <dbReference type="ChEBI" id="CHEBI:15377"/>
        <dbReference type="ChEBI" id="CHEBI:15378"/>
        <dbReference type="ChEBI" id="CHEBI:16335"/>
        <dbReference type="ChEBI" id="CHEBI:17596"/>
        <dbReference type="ChEBI" id="CHEBI:28938"/>
        <dbReference type="EC" id="3.5.4.4"/>
    </reaction>
</comment>
<evidence type="ECO:0000259" key="11">
    <source>
        <dbReference type="Pfam" id="PF00962"/>
    </source>
</evidence>
<feature type="chain" id="PRO_5043315212" description="adenosine deaminase" evidence="10">
    <location>
        <begin position="23"/>
        <end position="545"/>
    </location>
</feature>
<dbReference type="PANTHER" id="PTHR11409">
    <property type="entry name" value="ADENOSINE DEAMINASE"/>
    <property type="match status" value="1"/>
</dbReference>
<organism evidence="13 14">
    <name type="scientific">Lymnaea stagnalis</name>
    <name type="common">Great pond snail</name>
    <name type="synonym">Helix stagnalis</name>
    <dbReference type="NCBI Taxonomy" id="6523"/>
    <lineage>
        <taxon>Eukaryota</taxon>
        <taxon>Metazoa</taxon>
        <taxon>Spiralia</taxon>
        <taxon>Lophotrochozoa</taxon>
        <taxon>Mollusca</taxon>
        <taxon>Gastropoda</taxon>
        <taxon>Heterobranchia</taxon>
        <taxon>Euthyneura</taxon>
        <taxon>Panpulmonata</taxon>
        <taxon>Hygrophila</taxon>
        <taxon>Lymnaeoidea</taxon>
        <taxon>Lymnaeidae</taxon>
        <taxon>Lymnaea</taxon>
    </lineage>
</organism>
<feature type="domain" description="Adenosine/AMP deaminase N-terminal" evidence="12">
    <location>
        <begin position="46"/>
        <end position="136"/>
    </location>
</feature>
<dbReference type="GO" id="GO:0046872">
    <property type="term" value="F:metal ion binding"/>
    <property type="evidence" value="ECO:0007669"/>
    <property type="project" value="UniProtKB-KW"/>
</dbReference>
<evidence type="ECO:0000256" key="9">
    <source>
        <dbReference type="ARBA" id="ARBA00047764"/>
    </source>
</evidence>
<keyword evidence="6" id="KW-0479">Metal-binding</keyword>
<evidence type="ECO:0000313" key="14">
    <source>
        <dbReference type="Proteomes" id="UP001497497"/>
    </source>
</evidence>
<evidence type="ECO:0000256" key="2">
    <source>
        <dbReference type="ARBA" id="ARBA00004613"/>
    </source>
</evidence>
<dbReference type="InterPro" id="IPR032466">
    <property type="entry name" value="Metal_Hydrolase"/>
</dbReference>
<evidence type="ECO:0000256" key="7">
    <source>
        <dbReference type="ARBA" id="ARBA00022729"/>
    </source>
</evidence>
<dbReference type="Gene3D" id="3.20.20.140">
    <property type="entry name" value="Metal-dependent hydrolases"/>
    <property type="match status" value="1"/>
</dbReference>
<dbReference type="InterPro" id="IPR006330">
    <property type="entry name" value="Ado/ade_deaminase"/>
</dbReference>
<reference evidence="13 14" key="1">
    <citation type="submission" date="2024-04" db="EMBL/GenBank/DDBJ databases">
        <authorList>
            <consortium name="Genoscope - CEA"/>
            <person name="William W."/>
        </authorList>
    </citation>
    <scope>NUCLEOTIDE SEQUENCE [LARGE SCALE GENOMIC DNA]</scope>
</reference>
<dbReference type="AlphaFoldDB" id="A0AAV2H767"/>
<dbReference type="PANTHER" id="PTHR11409:SF39">
    <property type="entry name" value="ADENOSINE DEAMINASE 2"/>
    <property type="match status" value="1"/>
</dbReference>
<dbReference type="GO" id="GO:0046103">
    <property type="term" value="P:inosine biosynthetic process"/>
    <property type="evidence" value="ECO:0007669"/>
    <property type="project" value="TreeGrafter"/>
</dbReference>
<sequence length="545" mass="61758">MSSSPFILPVVLLVELLLHCVSSPFTSKIAMNTPIKMSALTSCLVLMACLTPTSCSSISDLEYMKMRSDLISQEEHMRIGGNLVLSPKECIVNDVFMKEKRQMIENSLLNKTVFKVADSIYLSKAFIEETNVFKIIQRMPKGAALHNHDQSMVSAQWIVKNVTYRNNVFMCARNGSLIFKVLNHSSADVACLWKSVMEERKASGNPDKFDDYLLQNLSMLATDPLVTYVDSQAAWVRFIRFFTQVRGLLYHVPIFRDMVYRTLEEFREANVQYLEIRGDFTGFFDLNGTVHDTEFGVLLVKQAVDRFTRQYPDFSGAKVIISGLRNRPVPVILEQIKTTMALQDKYPDLVIGYDLAGNEAAFKPFTFYIDALLYPSRQVPPYKLPYFLHAGETNWQGTAADDNLADAILLNSTRIGHGFALSKHPRLAQLVKSKDIAVEVQPISNQVLRLVSDFRNHPMAGLMAADFPIVIGTDDRTTLGTSPQSHDFYIAFMTMSSEKADLTFLKQLALNSLRYSQMNAVEKDNALKIWNYQWDKFITETVALF</sequence>
<comment type="caution">
    <text evidence="13">The sequence shown here is derived from an EMBL/GenBank/DDBJ whole genome shotgun (WGS) entry which is preliminary data.</text>
</comment>
<evidence type="ECO:0000259" key="12">
    <source>
        <dbReference type="Pfam" id="PF08451"/>
    </source>
</evidence>
<name>A0AAV2H767_LYMST</name>
<dbReference type="EC" id="3.5.4.4" evidence="4"/>
<evidence type="ECO:0000256" key="1">
    <source>
        <dbReference type="ARBA" id="ARBA00001947"/>
    </source>
</evidence>
<evidence type="ECO:0000256" key="3">
    <source>
        <dbReference type="ARBA" id="ARBA00006083"/>
    </source>
</evidence>
<dbReference type="InterPro" id="IPR013659">
    <property type="entry name" value="A_deaminase_N"/>
</dbReference>
<dbReference type="GO" id="GO:0006154">
    <property type="term" value="P:adenosine catabolic process"/>
    <property type="evidence" value="ECO:0007669"/>
    <property type="project" value="InterPro"/>
</dbReference>
<dbReference type="GO" id="GO:0005615">
    <property type="term" value="C:extracellular space"/>
    <property type="evidence" value="ECO:0007669"/>
    <property type="project" value="InterPro"/>
</dbReference>